<comment type="function">
    <text evidence="1">Catalyzes oxygen-dependent 5-hydroxyuridine (ho5U) modification at position 34 in tRNAs.</text>
</comment>
<keyword evidence="1" id="KW-0560">Oxidoreductase</keyword>
<dbReference type="HAMAP" id="MF_00469">
    <property type="entry name" value="TrhO"/>
    <property type="match status" value="1"/>
</dbReference>
<dbReference type="PANTHER" id="PTHR43268:SF3">
    <property type="entry name" value="RHODANESE-LIKE DOMAIN-CONTAINING PROTEIN 7-RELATED"/>
    <property type="match status" value="1"/>
</dbReference>
<evidence type="ECO:0000313" key="4">
    <source>
        <dbReference type="Proteomes" id="UP001302349"/>
    </source>
</evidence>
<dbReference type="EMBL" id="CP136051">
    <property type="protein sequence ID" value="WOK07614.1"/>
    <property type="molecule type" value="Genomic_DNA"/>
</dbReference>
<reference evidence="3 4" key="1">
    <citation type="journal article" date="2023" name="Microbiol. Resour. Announc.">
        <title>Complete Genome Sequence of Imperialibacter roseus strain P4T.</title>
        <authorList>
            <person name="Tizabi D.R."/>
            <person name="Bachvaroff T."/>
            <person name="Hill R.T."/>
        </authorList>
    </citation>
    <scope>NUCLEOTIDE SEQUENCE [LARGE SCALE GENOMIC DNA]</scope>
    <source>
        <strain evidence="3 4">P4T</strain>
    </source>
</reference>
<protein>
    <recommendedName>
        <fullName evidence="1">tRNA uridine(34) hydroxylase</fullName>
        <ecNumber evidence="1">1.14.-.-</ecNumber>
    </recommendedName>
    <alternativeName>
        <fullName evidence="1">tRNA hydroxylation protein O</fullName>
    </alternativeName>
</protein>
<dbReference type="SMART" id="SM00450">
    <property type="entry name" value="RHOD"/>
    <property type="match status" value="1"/>
</dbReference>
<proteinExistence type="inferred from homology"/>
<dbReference type="PANTHER" id="PTHR43268">
    <property type="entry name" value="THIOSULFATE SULFURTRANSFERASE/RHODANESE-LIKE DOMAIN-CONTAINING PROTEIN 2"/>
    <property type="match status" value="1"/>
</dbReference>
<evidence type="ECO:0000256" key="1">
    <source>
        <dbReference type="HAMAP-Rule" id="MF_00469"/>
    </source>
</evidence>
<evidence type="ECO:0000313" key="3">
    <source>
        <dbReference type="EMBL" id="WOK07614.1"/>
    </source>
</evidence>
<dbReference type="RefSeq" id="WP_317490285.1">
    <property type="nucleotide sequence ID" value="NZ_CP136051.1"/>
</dbReference>
<dbReference type="InterPro" id="IPR001763">
    <property type="entry name" value="Rhodanese-like_dom"/>
</dbReference>
<accession>A0ABZ0IT71</accession>
<dbReference type="NCBIfam" id="NF001135">
    <property type="entry name" value="PRK00142.1-3"/>
    <property type="match status" value="1"/>
</dbReference>
<comment type="catalytic activity">
    <reaction evidence="1">
        <text>uridine(34) in tRNA + AH2 + O2 = 5-hydroxyuridine(34) in tRNA + A + H2O</text>
        <dbReference type="Rhea" id="RHEA:64224"/>
        <dbReference type="Rhea" id="RHEA-COMP:11727"/>
        <dbReference type="Rhea" id="RHEA-COMP:13381"/>
        <dbReference type="ChEBI" id="CHEBI:13193"/>
        <dbReference type="ChEBI" id="CHEBI:15377"/>
        <dbReference type="ChEBI" id="CHEBI:15379"/>
        <dbReference type="ChEBI" id="CHEBI:17499"/>
        <dbReference type="ChEBI" id="CHEBI:65315"/>
        <dbReference type="ChEBI" id="CHEBI:136877"/>
    </reaction>
</comment>
<dbReference type="Gene3D" id="3.40.250.10">
    <property type="entry name" value="Rhodanese-like domain"/>
    <property type="match status" value="1"/>
</dbReference>
<dbReference type="EC" id="1.14.-.-" evidence="1"/>
<organism evidence="3 4">
    <name type="scientific">Imperialibacter roseus</name>
    <dbReference type="NCBI Taxonomy" id="1324217"/>
    <lineage>
        <taxon>Bacteria</taxon>
        <taxon>Pseudomonadati</taxon>
        <taxon>Bacteroidota</taxon>
        <taxon>Cytophagia</taxon>
        <taxon>Cytophagales</taxon>
        <taxon>Flammeovirgaceae</taxon>
        <taxon>Imperialibacter</taxon>
    </lineage>
</organism>
<dbReference type="CDD" id="cd01518">
    <property type="entry name" value="RHOD_YceA"/>
    <property type="match status" value="1"/>
</dbReference>
<dbReference type="PROSITE" id="PS50206">
    <property type="entry name" value="RHODANESE_3"/>
    <property type="match status" value="1"/>
</dbReference>
<dbReference type="Pfam" id="PF00581">
    <property type="entry name" value="Rhodanese"/>
    <property type="match status" value="1"/>
</dbReference>
<dbReference type="InterPro" id="IPR020936">
    <property type="entry name" value="TrhO"/>
</dbReference>
<dbReference type="Pfam" id="PF12368">
    <property type="entry name" value="Rhodanese_C"/>
    <property type="match status" value="1"/>
</dbReference>
<dbReference type="InterPro" id="IPR022111">
    <property type="entry name" value="Rhodanese_C"/>
</dbReference>
<evidence type="ECO:0000259" key="2">
    <source>
        <dbReference type="PROSITE" id="PS50206"/>
    </source>
</evidence>
<dbReference type="InterPro" id="IPR040503">
    <property type="entry name" value="TRHO_N"/>
</dbReference>
<name>A0ABZ0IT71_9BACT</name>
<keyword evidence="4" id="KW-1185">Reference proteome</keyword>
<dbReference type="InterPro" id="IPR036873">
    <property type="entry name" value="Rhodanese-like_dom_sf"/>
</dbReference>
<feature type="domain" description="Rhodanese" evidence="2">
    <location>
        <begin position="125"/>
        <end position="218"/>
    </location>
</feature>
<dbReference type="Gene3D" id="3.30.70.100">
    <property type="match status" value="1"/>
</dbReference>
<dbReference type="SUPFAM" id="SSF52821">
    <property type="entry name" value="Rhodanese/Cell cycle control phosphatase"/>
    <property type="match status" value="1"/>
</dbReference>
<gene>
    <name evidence="1" type="primary">trhO</name>
    <name evidence="3" type="ORF">RT717_03125</name>
</gene>
<keyword evidence="1" id="KW-0819">tRNA processing</keyword>
<dbReference type="Pfam" id="PF17773">
    <property type="entry name" value="UPF0176_N"/>
    <property type="match status" value="1"/>
</dbReference>
<dbReference type="Proteomes" id="UP001302349">
    <property type="component" value="Chromosome"/>
</dbReference>
<comment type="similarity">
    <text evidence="1">Belongs to the TrhO family.</text>
</comment>
<sequence>MKNYSILLYYCYARIEDPEAFREQHHLYCIENNLKGRIIIAHEGINGTISGGREDCQRYMDDLKADPRFAHTDFKVDHNDANAFAKLHVRVKPEIVHSSLSHIDPNQRTGTYVEPAEFKEILKNKTDDVVILDVRSNYEHSLGKFKDAITLDIENFRDFPEKVEELKALKDKKIVTYCTGGIKCEKASAFLLEQGFENVYQLHGGIIKYGMEEATQGEDFEGKCYVFDNRVAVEVNKVNPKVVSTCYVCGTHSDRMVNCANAECNRHVPICEKCGWEMEGACSEACKSHPDKRPYDGTGYYQKEMNGYNPYRGLYRKKEEPQGTTSKL</sequence>